<accession>A0A369A710</accession>
<dbReference type="AlphaFoldDB" id="A0A369A710"/>
<dbReference type="EMBL" id="QPJS01000001">
    <property type="protein sequence ID" value="RCX04931.1"/>
    <property type="molecule type" value="Genomic_DNA"/>
</dbReference>
<proteinExistence type="predicted"/>
<name>A0A369A710_9FLAO</name>
<reference evidence="2 3" key="1">
    <citation type="submission" date="2018-07" db="EMBL/GenBank/DDBJ databases">
        <title>Genomic Encyclopedia of Type Strains, Phase IV (KMG-IV): sequencing the most valuable type-strain genomes for metagenomic binning, comparative biology and taxonomic classification.</title>
        <authorList>
            <person name="Goeker M."/>
        </authorList>
    </citation>
    <scope>NUCLEOTIDE SEQUENCE [LARGE SCALE GENOMIC DNA]</scope>
    <source>
        <strain evidence="2 3">DSM 21410</strain>
    </source>
</reference>
<feature type="region of interest" description="Disordered" evidence="1">
    <location>
        <begin position="44"/>
        <end position="67"/>
    </location>
</feature>
<evidence type="ECO:0000256" key="1">
    <source>
        <dbReference type="SAM" id="MobiDB-lite"/>
    </source>
</evidence>
<keyword evidence="3" id="KW-1185">Reference proteome</keyword>
<protein>
    <submittedName>
        <fullName evidence="2">Uncharacterized protein</fullName>
    </submittedName>
</protein>
<dbReference type="Proteomes" id="UP000253517">
    <property type="component" value="Unassembled WGS sequence"/>
</dbReference>
<gene>
    <name evidence="2" type="ORF">DES35_101210</name>
</gene>
<sequence length="96" mass="10423">MTDTMGFLYLGVPLTSLSLCEGRRLSEFRPAEWVLVPPALPDHPGGCPPAASRRNNQPFTPPGSGLHDDGLISTANYNLGIWRARQLAVGFYSLVL</sequence>
<comment type="caution">
    <text evidence="2">The sequence shown here is derived from an EMBL/GenBank/DDBJ whole genome shotgun (WGS) entry which is preliminary data.</text>
</comment>
<evidence type="ECO:0000313" key="2">
    <source>
        <dbReference type="EMBL" id="RCX04931.1"/>
    </source>
</evidence>
<organism evidence="2 3">
    <name type="scientific">Schleiferia thermophila</name>
    <dbReference type="NCBI Taxonomy" id="884107"/>
    <lineage>
        <taxon>Bacteria</taxon>
        <taxon>Pseudomonadati</taxon>
        <taxon>Bacteroidota</taxon>
        <taxon>Flavobacteriia</taxon>
        <taxon>Flavobacteriales</taxon>
        <taxon>Schleiferiaceae</taxon>
        <taxon>Schleiferia</taxon>
    </lineage>
</organism>
<evidence type="ECO:0000313" key="3">
    <source>
        <dbReference type="Proteomes" id="UP000253517"/>
    </source>
</evidence>